<protein>
    <submittedName>
        <fullName evidence="2">Prepilin-type N-terminal cleavage/methylation domain-containing protein</fullName>
    </submittedName>
</protein>
<keyword evidence="1" id="KW-0472">Membrane</keyword>
<dbReference type="AlphaFoldDB" id="A0A849KCX4"/>
<organism evidence="2 3">
    <name type="scientific">Ramlibacter montanisoli</name>
    <dbReference type="NCBI Taxonomy" id="2732512"/>
    <lineage>
        <taxon>Bacteria</taxon>
        <taxon>Pseudomonadati</taxon>
        <taxon>Pseudomonadota</taxon>
        <taxon>Betaproteobacteria</taxon>
        <taxon>Burkholderiales</taxon>
        <taxon>Comamonadaceae</taxon>
        <taxon>Ramlibacter</taxon>
    </lineage>
</organism>
<dbReference type="InterPro" id="IPR032092">
    <property type="entry name" value="PilW"/>
</dbReference>
<evidence type="ECO:0000313" key="3">
    <source>
        <dbReference type="Proteomes" id="UP000552954"/>
    </source>
</evidence>
<dbReference type="GO" id="GO:0043683">
    <property type="term" value="P:type IV pilus assembly"/>
    <property type="evidence" value="ECO:0007669"/>
    <property type="project" value="InterPro"/>
</dbReference>
<dbReference type="Proteomes" id="UP000552954">
    <property type="component" value="Unassembled WGS sequence"/>
</dbReference>
<reference evidence="2 3" key="1">
    <citation type="submission" date="2020-05" db="EMBL/GenBank/DDBJ databases">
        <authorList>
            <person name="Khan S.A."/>
            <person name="Jeon C.O."/>
            <person name="Chun B.H."/>
        </authorList>
    </citation>
    <scope>NUCLEOTIDE SEQUENCE [LARGE SCALE GENOMIC DNA]</scope>
    <source>
        <strain evidence="2 3">B156</strain>
    </source>
</reference>
<dbReference type="Pfam" id="PF16074">
    <property type="entry name" value="PilW"/>
    <property type="match status" value="1"/>
</dbReference>
<dbReference type="InterPro" id="IPR012902">
    <property type="entry name" value="N_methyl_site"/>
</dbReference>
<sequence length="367" mass="36472">MTTRKLHQAGFSLVELMVACAVGLIVALGVLSVVVSSGRQYAILSANVSAQSNAQIGVSLMDLSGRNAGAGFYSAGQPICPTWNAFNGTAMVADNAPWMPARIVDGGGNGVSDTLVFTGGAGNRPLGAAPVLADAVSAASINVSNSSALASGDYAVIGAPGSGLPCTLFQITQAPTVVASCGGNANECQLLVRAPNTGLNPAPGGAGSFTTRPTFGFETAGTATGPAVVSRVGSVADGFRQDAFAVQCQSLVRFNAFTTAALPACTQSPLAFGAGVDALATDVVLMHAQYGVSNAASSDVVAQWVDASGATWGGTPAVADIARIKAVRIVVVSRSRESEASDITAPCTNGAGVANTGPCSFEDAAAP</sequence>
<dbReference type="Pfam" id="PF07963">
    <property type="entry name" value="N_methyl"/>
    <property type="match status" value="1"/>
</dbReference>
<dbReference type="RefSeq" id="WP_171558442.1">
    <property type="nucleotide sequence ID" value="NZ_JABFCS010000001.1"/>
</dbReference>
<evidence type="ECO:0000313" key="2">
    <source>
        <dbReference type="EMBL" id="NNU43336.1"/>
    </source>
</evidence>
<proteinExistence type="predicted"/>
<evidence type="ECO:0000256" key="1">
    <source>
        <dbReference type="SAM" id="Phobius"/>
    </source>
</evidence>
<keyword evidence="1" id="KW-1133">Transmembrane helix</keyword>
<gene>
    <name evidence="2" type="ORF">HK415_09465</name>
</gene>
<dbReference type="EMBL" id="JABFCS010000001">
    <property type="protein sequence ID" value="NNU43336.1"/>
    <property type="molecule type" value="Genomic_DNA"/>
</dbReference>
<dbReference type="NCBIfam" id="TIGR02532">
    <property type="entry name" value="IV_pilin_GFxxxE"/>
    <property type="match status" value="1"/>
</dbReference>
<keyword evidence="3" id="KW-1185">Reference proteome</keyword>
<reference evidence="2 3" key="2">
    <citation type="submission" date="2020-06" db="EMBL/GenBank/DDBJ databases">
        <title>Ramlibacter rhizophilus sp. nov., isolated from rhizosphere soil of national flower Mugunghwa from South Korea.</title>
        <authorList>
            <person name="Zheng-Fei Y."/>
            <person name="Huan T."/>
        </authorList>
    </citation>
    <scope>NUCLEOTIDE SEQUENCE [LARGE SCALE GENOMIC DNA]</scope>
    <source>
        <strain evidence="2 3">B156</strain>
    </source>
</reference>
<comment type="caution">
    <text evidence="2">The sequence shown here is derived from an EMBL/GenBank/DDBJ whole genome shotgun (WGS) entry which is preliminary data.</text>
</comment>
<accession>A0A849KCX4</accession>
<keyword evidence="1" id="KW-0812">Transmembrane</keyword>
<feature type="transmembrane region" description="Helical" evidence="1">
    <location>
        <begin position="12"/>
        <end position="35"/>
    </location>
</feature>
<name>A0A849KCX4_9BURK</name>